<name>A0A923N8V6_9BACT</name>
<reference evidence="2" key="1">
    <citation type="submission" date="2020-08" db="EMBL/GenBank/DDBJ databases">
        <title>Pontibacter sp. SD6 16S ribosomal RNA gene Genome sequencing and assembly.</title>
        <authorList>
            <person name="Kang M."/>
        </authorList>
    </citation>
    <scope>NUCLEOTIDE SEQUENCE</scope>
    <source>
        <strain evidence="2">SD6</strain>
    </source>
</reference>
<evidence type="ECO:0000313" key="2">
    <source>
        <dbReference type="EMBL" id="MBC5993927.1"/>
    </source>
</evidence>
<keyword evidence="3" id="KW-1185">Reference proteome</keyword>
<dbReference type="AlphaFoldDB" id="A0A923N8V6"/>
<organism evidence="2 3">
    <name type="scientific">Pontibacter cellulosilyticus</name>
    <dbReference type="NCBI Taxonomy" id="1720253"/>
    <lineage>
        <taxon>Bacteria</taxon>
        <taxon>Pseudomonadati</taxon>
        <taxon>Bacteroidota</taxon>
        <taxon>Cytophagia</taxon>
        <taxon>Cytophagales</taxon>
        <taxon>Hymenobacteraceae</taxon>
        <taxon>Pontibacter</taxon>
    </lineage>
</organism>
<dbReference type="RefSeq" id="WP_187067956.1">
    <property type="nucleotide sequence ID" value="NZ_JACRVF010000004.1"/>
</dbReference>
<dbReference type="EMBL" id="JACRVF010000004">
    <property type="protein sequence ID" value="MBC5993927.1"/>
    <property type="molecule type" value="Genomic_DNA"/>
</dbReference>
<gene>
    <name evidence="2" type="ORF">H8S84_13855</name>
</gene>
<feature type="chain" id="PRO_5036897057" evidence="1">
    <location>
        <begin position="22"/>
        <end position="71"/>
    </location>
</feature>
<keyword evidence="1" id="KW-0732">Signal</keyword>
<protein>
    <submittedName>
        <fullName evidence="2">Uncharacterized protein</fullName>
    </submittedName>
</protein>
<accession>A0A923N8V6</accession>
<comment type="caution">
    <text evidence="2">The sequence shown here is derived from an EMBL/GenBank/DDBJ whole genome shotgun (WGS) entry which is preliminary data.</text>
</comment>
<feature type="signal peptide" evidence="1">
    <location>
        <begin position="1"/>
        <end position="21"/>
    </location>
</feature>
<evidence type="ECO:0000256" key="1">
    <source>
        <dbReference type="SAM" id="SignalP"/>
    </source>
</evidence>
<dbReference type="Proteomes" id="UP000603640">
    <property type="component" value="Unassembled WGS sequence"/>
</dbReference>
<proteinExistence type="predicted"/>
<sequence length="71" mass="7497">MIKTSVLAAAAALNGPSINFATPLQRTAKPNAPPGNKSKVDCSNRDLKAGEFHEVFPALGIAHLAQNRCVR</sequence>
<evidence type="ECO:0000313" key="3">
    <source>
        <dbReference type="Proteomes" id="UP000603640"/>
    </source>
</evidence>